<dbReference type="PANTHER" id="PTHR31793">
    <property type="entry name" value="4-HYDROXYBENZOYL-COA THIOESTERASE FAMILY MEMBER"/>
    <property type="match status" value="1"/>
</dbReference>
<sequence>MSKPIEPRGMKAPPEARDIAAPRELPPGPFEHDITIRWGDCDPAQIAYTANIPAWGLRAIEAWYEACLGVDWYAINIDNGMGTPFVHLDFDMVSPVTPRAVLSCKVYVRSIGRSSLAHRVECFQDGELCFTGQTVSAFVAATKMKPISIPANMRASIQRYAEQQGRPLETAA</sequence>
<evidence type="ECO:0000313" key="3">
    <source>
        <dbReference type="EMBL" id="TQV79545.1"/>
    </source>
</evidence>
<dbReference type="GO" id="GO:0047617">
    <property type="term" value="F:fatty acyl-CoA hydrolase activity"/>
    <property type="evidence" value="ECO:0007669"/>
    <property type="project" value="TreeGrafter"/>
</dbReference>
<evidence type="ECO:0000313" key="4">
    <source>
        <dbReference type="Proteomes" id="UP000315252"/>
    </source>
</evidence>
<dbReference type="SUPFAM" id="SSF54637">
    <property type="entry name" value="Thioesterase/thiol ester dehydrase-isomerase"/>
    <property type="match status" value="1"/>
</dbReference>
<dbReference type="Pfam" id="PF13279">
    <property type="entry name" value="4HBT_2"/>
    <property type="match status" value="1"/>
</dbReference>
<keyword evidence="1" id="KW-0378">Hydrolase</keyword>
<gene>
    <name evidence="3" type="ORF">FKG95_12505</name>
</gene>
<accession>A0A545TQP4</accession>
<dbReference type="EMBL" id="VHSH01000004">
    <property type="protein sequence ID" value="TQV79545.1"/>
    <property type="molecule type" value="Genomic_DNA"/>
</dbReference>
<dbReference type="Gene3D" id="3.10.129.10">
    <property type="entry name" value="Hotdog Thioesterase"/>
    <property type="match status" value="1"/>
</dbReference>
<dbReference type="Proteomes" id="UP000315252">
    <property type="component" value="Unassembled WGS sequence"/>
</dbReference>
<dbReference type="RefSeq" id="WP_142896722.1">
    <property type="nucleotide sequence ID" value="NZ_ML660055.1"/>
</dbReference>
<dbReference type="AlphaFoldDB" id="A0A545TQP4"/>
<dbReference type="PANTHER" id="PTHR31793:SF37">
    <property type="entry name" value="ACYL-COA THIOESTER HYDROLASE YBGC"/>
    <property type="match status" value="1"/>
</dbReference>
<name>A0A545TQP4_9PROT</name>
<feature type="compositionally biased region" description="Basic and acidic residues" evidence="2">
    <location>
        <begin position="1"/>
        <end position="21"/>
    </location>
</feature>
<feature type="region of interest" description="Disordered" evidence="2">
    <location>
        <begin position="1"/>
        <end position="24"/>
    </location>
</feature>
<dbReference type="InterPro" id="IPR029069">
    <property type="entry name" value="HotDog_dom_sf"/>
</dbReference>
<proteinExistence type="predicted"/>
<evidence type="ECO:0000256" key="2">
    <source>
        <dbReference type="SAM" id="MobiDB-lite"/>
    </source>
</evidence>
<protein>
    <submittedName>
        <fullName evidence="3">Acyl-CoA thioesterase</fullName>
    </submittedName>
</protein>
<evidence type="ECO:0000256" key="1">
    <source>
        <dbReference type="ARBA" id="ARBA00022801"/>
    </source>
</evidence>
<dbReference type="OrthoDB" id="7204167at2"/>
<comment type="caution">
    <text evidence="3">The sequence shown here is derived from an EMBL/GenBank/DDBJ whole genome shotgun (WGS) entry which is preliminary data.</text>
</comment>
<keyword evidence="4" id="KW-1185">Reference proteome</keyword>
<dbReference type="CDD" id="cd00586">
    <property type="entry name" value="4HBT"/>
    <property type="match status" value="1"/>
</dbReference>
<organism evidence="3 4">
    <name type="scientific">Denitrobaculum tricleocarpae</name>
    <dbReference type="NCBI Taxonomy" id="2591009"/>
    <lineage>
        <taxon>Bacteria</taxon>
        <taxon>Pseudomonadati</taxon>
        <taxon>Pseudomonadota</taxon>
        <taxon>Alphaproteobacteria</taxon>
        <taxon>Rhodospirillales</taxon>
        <taxon>Rhodospirillaceae</taxon>
        <taxon>Denitrobaculum</taxon>
    </lineage>
</organism>
<dbReference type="InterPro" id="IPR050563">
    <property type="entry name" value="4-hydroxybenzoyl-CoA_TE"/>
</dbReference>
<reference evidence="3 4" key="1">
    <citation type="submission" date="2019-06" db="EMBL/GenBank/DDBJ databases">
        <title>Whole genome sequence for Rhodospirillaceae sp. R148.</title>
        <authorList>
            <person name="Wang G."/>
        </authorList>
    </citation>
    <scope>NUCLEOTIDE SEQUENCE [LARGE SCALE GENOMIC DNA]</scope>
    <source>
        <strain evidence="3 4">R148</strain>
    </source>
</reference>